<dbReference type="SUPFAM" id="SSF52047">
    <property type="entry name" value="RNI-like"/>
    <property type="match status" value="1"/>
</dbReference>
<reference evidence="1" key="1">
    <citation type="journal article" date="2020" name="Fungal Divers.">
        <title>Resolving the Mortierellaceae phylogeny through synthesis of multi-gene phylogenetics and phylogenomics.</title>
        <authorList>
            <person name="Vandepol N."/>
            <person name="Liber J."/>
            <person name="Desiro A."/>
            <person name="Na H."/>
            <person name="Kennedy M."/>
            <person name="Barry K."/>
            <person name="Grigoriev I.V."/>
            <person name="Miller A.N."/>
            <person name="O'Donnell K."/>
            <person name="Stajich J.E."/>
            <person name="Bonito G."/>
        </authorList>
    </citation>
    <scope>NUCLEOTIDE SEQUENCE</scope>
    <source>
        <strain evidence="1">NVP60</strain>
    </source>
</reference>
<proteinExistence type="predicted"/>
<keyword evidence="2" id="KW-1185">Reference proteome</keyword>
<evidence type="ECO:0000313" key="1">
    <source>
        <dbReference type="EMBL" id="KAG0274546.1"/>
    </source>
</evidence>
<feature type="non-terminal residue" evidence="1">
    <location>
        <position position="1"/>
    </location>
</feature>
<dbReference type="Proteomes" id="UP000823405">
    <property type="component" value="Unassembled WGS sequence"/>
</dbReference>
<sequence length="251" mass="28368">VLSLLNTKSKKREELWEALVGHGHIEHLEIHNPTFFVRRLFGPVSNGLTMSALVLSGRGKRIDLYLVDFIRHLQMLERMELRRFILRPMDWSRIMFNKSRLRQLRIGSACLFDEGTRGPGPAEGGLEATRERRFLDCQIVLRVVELELSDNMMSLAIQKAILAASPDVRRLDICHTKRADGVKVAALVQEYCAGISSLVLRSSRQPWAIAILQTMPVSVVDLALYTGQLDGEMAAVISSRKATLTRLQMDF</sequence>
<protein>
    <submittedName>
        <fullName evidence="1">Uncharacterized protein</fullName>
    </submittedName>
</protein>
<organism evidence="1 2">
    <name type="scientific">Linnemannia gamsii</name>
    <dbReference type="NCBI Taxonomy" id="64522"/>
    <lineage>
        <taxon>Eukaryota</taxon>
        <taxon>Fungi</taxon>
        <taxon>Fungi incertae sedis</taxon>
        <taxon>Mucoromycota</taxon>
        <taxon>Mortierellomycotina</taxon>
        <taxon>Mortierellomycetes</taxon>
        <taxon>Mortierellales</taxon>
        <taxon>Mortierellaceae</taxon>
        <taxon>Linnemannia</taxon>
    </lineage>
</organism>
<evidence type="ECO:0000313" key="2">
    <source>
        <dbReference type="Proteomes" id="UP000823405"/>
    </source>
</evidence>
<feature type="non-terminal residue" evidence="1">
    <location>
        <position position="251"/>
    </location>
</feature>
<name>A0A9P6QQ75_9FUNG</name>
<comment type="caution">
    <text evidence="1">The sequence shown here is derived from an EMBL/GenBank/DDBJ whole genome shotgun (WGS) entry which is preliminary data.</text>
</comment>
<accession>A0A9P6QQ75</accession>
<gene>
    <name evidence="1" type="ORF">BGZ97_010488</name>
</gene>
<dbReference type="EMBL" id="JAAAIN010005433">
    <property type="protein sequence ID" value="KAG0274546.1"/>
    <property type="molecule type" value="Genomic_DNA"/>
</dbReference>
<dbReference type="AlphaFoldDB" id="A0A9P6QQ75"/>